<comment type="subcellular location">
    <subcellularLocation>
        <location evidence="1">Membrane</location>
        <topology evidence="1">Multi-pass membrane protein</topology>
    </subcellularLocation>
</comment>
<keyword evidence="3" id="KW-0813">Transport</keyword>
<keyword evidence="10 13" id="KW-0472">Membrane</keyword>
<dbReference type="EMBL" id="AZEE01000017">
    <property type="protein sequence ID" value="KRK99198.1"/>
    <property type="molecule type" value="Genomic_DNA"/>
</dbReference>
<evidence type="ECO:0000256" key="8">
    <source>
        <dbReference type="ARBA" id="ARBA00022989"/>
    </source>
</evidence>
<feature type="transmembrane region" description="Helical" evidence="13">
    <location>
        <begin position="109"/>
        <end position="127"/>
    </location>
</feature>
<feature type="transmembrane region" description="Helical" evidence="13">
    <location>
        <begin position="80"/>
        <end position="97"/>
    </location>
</feature>
<keyword evidence="9" id="KW-0406">Ion transport</keyword>
<comment type="similarity">
    <text evidence="2">Belongs to the TMEM175 family.</text>
</comment>
<evidence type="ECO:0000256" key="1">
    <source>
        <dbReference type="ARBA" id="ARBA00004141"/>
    </source>
</evidence>
<reference evidence="14 15" key="1">
    <citation type="journal article" date="2015" name="Genome Announc.">
        <title>Expanding the biotechnology potential of lactobacilli through comparative genomics of 213 strains and associated genera.</title>
        <authorList>
            <person name="Sun Z."/>
            <person name="Harris H.M."/>
            <person name="McCann A."/>
            <person name="Guo C."/>
            <person name="Argimon S."/>
            <person name="Zhang W."/>
            <person name="Yang X."/>
            <person name="Jeffery I.B."/>
            <person name="Cooney J.C."/>
            <person name="Kagawa T.F."/>
            <person name="Liu W."/>
            <person name="Song Y."/>
            <person name="Salvetti E."/>
            <person name="Wrobel A."/>
            <person name="Rasinkangas P."/>
            <person name="Parkhill J."/>
            <person name="Rea M.C."/>
            <person name="O'Sullivan O."/>
            <person name="Ritari J."/>
            <person name="Douillard F.P."/>
            <person name="Paul Ross R."/>
            <person name="Yang R."/>
            <person name="Briner A.E."/>
            <person name="Felis G.E."/>
            <person name="de Vos W.M."/>
            <person name="Barrangou R."/>
            <person name="Klaenhammer T.R."/>
            <person name="Caufield P.W."/>
            <person name="Cui Y."/>
            <person name="Zhang H."/>
            <person name="O'Toole P.W."/>
        </authorList>
    </citation>
    <scope>NUCLEOTIDE SEQUENCE [LARGE SCALE GENOMIC DNA]</scope>
    <source>
        <strain evidence="14 15">DSM 19909</strain>
    </source>
</reference>
<evidence type="ECO:0000256" key="13">
    <source>
        <dbReference type="SAM" id="Phobius"/>
    </source>
</evidence>
<dbReference type="Proteomes" id="UP000051160">
    <property type="component" value="Unassembled WGS sequence"/>
</dbReference>
<evidence type="ECO:0000256" key="11">
    <source>
        <dbReference type="ARBA" id="ARBA00023303"/>
    </source>
</evidence>
<proteinExistence type="inferred from homology"/>
<keyword evidence="15" id="KW-1185">Reference proteome</keyword>
<evidence type="ECO:0000256" key="3">
    <source>
        <dbReference type="ARBA" id="ARBA00022448"/>
    </source>
</evidence>
<sequence>MGKDRLEAFTDGVMAIIVTILVLEIPEPDGATFAALWPLRYKLILYLLSFLTIAVYWNNHHHLFQITEQVSGKVLWANNFFLLTISLMPIATAWAGTHIDSFAPEATMGLIFFLVNTSFYVLIKTLLAVHPADSALTTFFGQRNYKSWFSMGFTLIGILLGFIWPPFVAIFSFANLIPWIIPDHRVDHYLQSKN</sequence>
<feature type="transmembrane region" description="Helical" evidence="13">
    <location>
        <begin position="148"/>
        <end position="181"/>
    </location>
</feature>
<keyword evidence="6" id="KW-0631">Potassium channel</keyword>
<dbReference type="RefSeq" id="WP_054702523.1">
    <property type="nucleotide sequence ID" value="NZ_AZEE01000017.1"/>
</dbReference>
<feature type="transmembrane region" description="Helical" evidence="13">
    <location>
        <begin position="7"/>
        <end position="23"/>
    </location>
</feature>
<gene>
    <name evidence="14" type="ORF">FD04_GL002384</name>
</gene>
<feature type="transmembrane region" description="Helical" evidence="13">
    <location>
        <begin position="43"/>
        <end position="59"/>
    </location>
</feature>
<keyword evidence="4" id="KW-0633">Potassium transport</keyword>
<evidence type="ECO:0000313" key="14">
    <source>
        <dbReference type="EMBL" id="KRK99198.1"/>
    </source>
</evidence>
<evidence type="ECO:0000256" key="4">
    <source>
        <dbReference type="ARBA" id="ARBA00022538"/>
    </source>
</evidence>
<evidence type="ECO:0000256" key="5">
    <source>
        <dbReference type="ARBA" id="ARBA00022692"/>
    </source>
</evidence>
<evidence type="ECO:0000256" key="10">
    <source>
        <dbReference type="ARBA" id="ARBA00023136"/>
    </source>
</evidence>
<evidence type="ECO:0000256" key="2">
    <source>
        <dbReference type="ARBA" id="ARBA00006920"/>
    </source>
</evidence>
<dbReference type="GO" id="GO:0005267">
    <property type="term" value="F:potassium channel activity"/>
    <property type="evidence" value="ECO:0007669"/>
    <property type="project" value="UniProtKB-KW"/>
</dbReference>
<dbReference type="PANTHER" id="PTHR31462">
    <property type="entry name" value="ENDOSOMAL/LYSOSOMAL POTASSIUM CHANNEL TMEM175"/>
    <property type="match status" value="1"/>
</dbReference>
<dbReference type="GO" id="GO:0015252">
    <property type="term" value="F:proton channel activity"/>
    <property type="evidence" value="ECO:0007669"/>
    <property type="project" value="InterPro"/>
</dbReference>
<dbReference type="Pfam" id="PF06736">
    <property type="entry name" value="TMEM175"/>
    <property type="match status" value="1"/>
</dbReference>
<organism evidence="14 15">
    <name type="scientific">Secundilactobacillus odoratitofui DSM 19909 = JCM 15043</name>
    <dbReference type="NCBI Taxonomy" id="1423776"/>
    <lineage>
        <taxon>Bacteria</taxon>
        <taxon>Bacillati</taxon>
        <taxon>Bacillota</taxon>
        <taxon>Bacilli</taxon>
        <taxon>Lactobacillales</taxon>
        <taxon>Lactobacillaceae</taxon>
        <taxon>Secundilactobacillus</taxon>
    </lineage>
</organism>
<protein>
    <submittedName>
        <fullName evidence="14">Integral membrane protein</fullName>
    </submittedName>
</protein>
<keyword evidence="5 13" id="KW-0812">Transmembrane</keyword>
<accession>A0A0R1LU10</accession>
<keyword evidence="8 13" id="KW-1133">Transmembrane helix</keyword>
<dbReference type="InterPro" id="IPR010617">
    <property type="entry name" value="TMEM175-like"/>
</dbReference>
<dbReference type="OrthoDB" id="7626281at2"/>
<evidence type="ECO:0000313" key="15">
    <source>
        <dbReference type="Proteomes" id="UP000051160"/>
    </source>
</evidence>
<keyword evidence="11" id="KW-0407">Ion channel</keyword>
<evidence type="ECO:0000256" key="7">
    <source>
        <dbReference type="ARBA" id="ARBA00022958"/>
    </source>
</evidence>
<comment type="catalytic activity">
    <reaction evidence="12">
        <text>K(+)(in) = K(+)(out)</text>
        <dbReference type="Rhea" id="RHEA:29463"/>
        <dbReference type="ChEBI" id="CHEBI:29103"/>
    </reaction>
</comment>
<dbReference type="GO" id="GO:0016020">
    <property type="term" value="C:membrane"/>
    <property type="evidence" value="ECO:0007669"/>
    <property type="project" value="UniProtKB-SubCell"/>
</dbReference>
<dbReference type="AlphaFoldDB" id="A0A0R1LU10"/>
<name>A0A0R1LU10_9LACO</name>
<dbReference type="STRING" id="1423776.FD04_GL002384"/>
<evidence type="ECO:0000256" key="9">
    <source>
        <dbReference type="ARBA" id="ARBA00023065"/>
    </source>
</evidence>
<evidence type="ECO:0000256" key="12">
    <source>
        <dbReference type="ARBA" id="ARBA00034430"/>
    </source>
</evidence>
<evidence type="ECO:0000256" key="6">
    <source>
        <dbReference type="ARBA" id="ARBA00022826"/>
    </source>
</evidence>
<dbReference type="PANTHER" id="PTHR31462:SF5">
    <property type="entry name" value="ENDOSOMAL_LYSOSOMAL PROTON CHANNEL TMEM175"/>
    <property type="match status" value="1"/>
</dbReference>
<dbReference type="PATRIC" id="fig|1423776.4.peg.2418"/>
<comment type="caution">
    <text evidence="14">The sequence shown here is derived from an EMBL/GenBank/DDBJ whole genome shotgun (WGS) entry which is preliminary data.</text>
</comment>
<keyword evidence="7" id="KW-0630">Potassium</keyword>